<dbReference type="EMBL" id="JBHMDM010000004">
    <property type="protein sequence ID" value="MFB9376958.1"/>
    <property type="molecule type" value="Genomic_DNA"/>
</dbReference>
<keyword evidence="3" id="KW-1185">Reference proteome</keyword>
<dbReference type="RefSeq" id="WP_380135436.1">
    <property type="nucleotide sequence ID" value="NZ_JBHLUI010000003.1"/>
</dbReference>
<dbReference type="Pfam" id="PF00903">
    <property type="entry name" value="Glyoxalase"/>
    <property type="match status" value="1"/>
</dbReference>
<dbReference type="Gene3D" id="3.10.180.10">
    <property type="entry name" value="2,3-Dihydroxybiphenyl 1,2-Dioxygenase, domain 1"/>
    <property type="match status" value="1"/>
</dbReference>
<accession>A0ABV5LSD8</accession>
<comment type="caution">
    <text evidence="2">The sequence shown here is derived from an EMBL/GenBank/DDBJ whole genome shotgun (WGS) entry which is preliminary data.</text>
</comment>
<evidence type="ECO:0000313" key="3">
    <source>
        <dbReference type="Proteomes" id="UP001589748"/>
    </source>
</evidence>
<organism evidence="2 3">
    <name type="scientific">Kineococcus gynurae</name>
    <dbReference type="NCBI Taxonomy" id="452979"/>
    <lineage>
        <taxon>Bacteria</taxon>
        <taxon>Bacillati</taxon>
        <taxon>Actinomycetota</taxon>
        <taxon>Actinomycetes</taxon>
        <taxon>Kineosporiales</taxon>
        <taxon>Kineosporiaceae</taxon>
        <taxon>Kineococcus</taxon>
    </lineage>
</organism>
<dbReference type="InterPro" id="IPR004360">
    <property type="entry name" value="Glyas_Fos-R_dOase_dom"/>
</dbReference>
<dbReference type="PANTHER" id="PTHR33990">
    <property type="entry name" value="PROTEIN YJDN-RELATED"/>
    <property type="match status" value="1"/>
</dbReference>
<sequence>MAQLNPYLHLDTTAREAMTFYQGVLGGELSIMTFGDMGAPEGVDPEGVMHAQLDVPGGITLMASDLPPGADPVPVQGMTVSISGDEVDTLRGWFSGLSEGGQIQMPLEKQMWGDEMGAFVDRFGVPWLINISLGGAPE</sequence>
<dbReference type="InterPro" id="IPR028973">
    <property type="entry name" value="PhnB-like"/>
</dbReference>
<dbReference type="InterPro" id="IPR029068">
    <property type="entry name" value="Glyas_Bleomycin-R_OHBP_Dase"/>
</dbReference>
<evidence type="ECO:0000259" key="1">
    <source>
        <dbReference type="Pfam" id="PF00903"/>
    </source>
</evidence>
<reference evidence="2 3" key="1">
    <citation type="submission" date="2024-09" db="EMBL/GenBank/DDBJ databases">
        <authorList>
            <person name="Sun Q."/>
            <person name="Mori K."/>
        </authorList>
    </citation>
    <scope>NUCLEOTIDE SEQUENCE [LARGE SCALE GENOMIC DNA]</scope>
    <source>
        <strain evidence="2 3">TISTR 1856</strain>
    </source>
</reference>
<protein>
    <submittedName>
        <fullName evidence="2">VOC family protein</fullName>
    </submittedName>
</protein>
<dbReference type="SUPFAM" id="SSF54593">
    <property type="entry name" value="Glyoxalase/Bleomycin resistance protein/Dihydroxybiphenyl dioxygenase"/>
    <property type="match status" value="1"/>
</dbReference>
<gene>
    <name evidence="2" type="ORF">ACFFVI_08250</name>
</gene>
<dbReference type="CDD" id="cd06588">
    <property type="entry name" value="PhnB_like"/>
    <property type="match status" value="1"/>
</dbReference>
<evidence type="ECO:0000313" key="2">
    <source>
        <dbReference type="EMBL" id="MFB9376958.1"/>
    </source>
</evidence>
<proteinExistence type="predicted"/>
<name>A0ABV5LSD8_9ACTN</name>
<dbReference type="PANTHER" id="PTHR33990:SF1">
    <property type="entry name" value="PROTEIN YJDN"/>
    <property type="match status" value="1"/>
</dbReference>
<feature type="domain" description="Glyoxalase/fosfomycin resistance/dioxygenase" evidence="1">
    <location>
        <begin position="13"/>
        <end position="127"/>
    </location>
</feature>
<dbReference type="Proteomes" id="UP001589748">
    <property type="component" value="Unassembled WGS sequence"/>
</dbReference>